<name>A0A8X6NZ72_NEPPI</name>
<evidence type="ECO:0000313" key="2">
    <source>
        <dbReference type="Proteomes" id="UP000887013"/>
    </source>
</evidence>
<organism evidence="1 2">
    <name type="scientific">Nephila pilipes</name>
    <name type="common">Giant wood spider</name>
    <name type="synonym">Nephila maculata</name>
    <dbReference type="NCBI Taxonomy" id="299642"/>
    <lineage>
        <taxon>Eukaryota</taxon>
        <taxon>Metazoa</taxon>
        <taxon>Ecdysozoa</taxon>
        <taxon>Arthropoda</taxon>
        <taxon>Chelicerata</taxon>
        <taxon>Arachnida</taxon>
        <taxon>Araneae</taxon>
        <taxon>Araneomorphae</taxon>
        <taxon>Entelegynae</taxon>
        <taxon>Araneoidea</taxon>
        <taxon>Nephilidae</taxon>
        <taxon>Nephila</taxon>
    </lineage>
</organism>
<accession>A0A8X6NZ72</accession>
<dbReference type="EMBL" id="BMAW01014393">
    <property type="protein sequence ID" value="GFT38672.1"/>
    <property type="molecule type" value="Genomic_DNA"/>
</dbReference>
<keyword evidence="2" id="KW-1185">Reference proteome</keyword>
<reference evidence="1" key="1">
    <citation type="submission" date="2020-08" db="EMBL/GenBank/DDBJ databases">
        <title>Multicomponent nature underlies the extraordinary mechanical properties of spider dragline silk.</title>
        <authorList>
            <person name="Kono N."/>
            <person name="Nakamura H."/>
            <person name="Mori M."/>
            <person name="Yoshida Y."/>
            <person name="Ohtoshi R."/>
            <person name="Malay A.D."/>
            <person name="Moran D.A.P."/>
            <person name="Tomita M."/>
            <person name="Numata K."/>
            <person name="Arakawa K."/>
        </authorList>
    </citation>
    <scope>NUCLEOTIDE SEQUENCE</scope>
</reference>
<comment type="caution">
    <text evidence="1">The sequence shown here is derived from an EMBL/GenBank/DDBJ whole genome shotgun (WGS) entry which is preliminary data.</text>
</comment>
<gene>
    <name evidence="1" type="ORF">NPIL_229721</name>
</gene>
<proteinExistence type="predicted"/>
<evidence type="ECO:0000313" key="1">
    <source>
        <dbReference type="EMBL" id="GFT38672.1"/>
    </source>
</evidence>
<dbReference type="Proteomes" id="UP000887013">
    <property type="component" value="Unassembled WGS sequence"/>
</dbReference>
<protein>
    <submittedName>
        <fullName evidence="1">Uncharacterized protein</fullName>
    </submittedName>
</protein>
<dbReference type="AlphaFoldDB" id="A0A8X6NZ72"/>
<sequence length="105" mass="11522">MVERIEEEEEVNSCSYSSSPRVGGVAGWIWGSRAVLIEGWVGISGYDRQVRRIVVVCAFAGSYGDKLIGEIYLGPDGFIMVRGGQGRDRIGRRFNRCGSSFTAVL</sequence>